<feature type="domain" description="F5/8 type C" evidence="6">
    <location>
        <begin position="201"/>
        <end position="340"/>
    </location>
</feature>
<dbReference type="GO" id="GO:0009055">
    <property type="term" value="F:electron transfer activity"/>
    <property type="evidence" value="ECO:0007669"/>
    <property type="project" value="InterPro"/>
</dbReference>
<keyword evidence="9" id="KW-1185">Reference proteome</keyword>
<keyword evidence="1 4" id="KW-0349">Heme</keyword>
<organism evidence="8 9">
    <name type="scientific">Massilia arenae</name>
    <dbReference type="NCBI Taxonomy" id="2603288"/>
    <lineage>
        <taxon>Bacteria</taxon>
        <taxon>Pseudomonadati</taxon>
        <taxon>Pseudomonadota</taxon>
        <taxon>Betaproteobacteria</taxon>
        <taxon>Burkholderiales</taxon>
        <taxon>Oxalobacteraceae</taxon>
        <taxon>Telluria group</taxon>
        <taxon>Massilia</taxon>
    </lineage>
</organism>
<dbReference type="PROSITE" id="PS51007">
    <property type="entry name" value="CYTC"/>
    <property type="match status" value="1"/>
</dbReference>
<dbReference type="PANTHER" id="PTHR30600">
    <property type="entry name" value="CYTOCHROME C PEROXIDASE-RELATED"/>
    <property type="match status" value="1"/>
</dbReference>
<comment type="caution">
    <text evidence="8">The sequence shown here is derived from an EMBL/GenBank/DDBJ whole genome shotgun (WGS) entry which is preliminary data.</text>
</comment>
<dbReference type="InterPro" id="IPR010538">
    <property type="entry name" value="DHOR"/>
</dbReference>
<protein>
    <submittedName>
        <fullName evidence="8">Thiol oxidoreductase</fullName>
    </submittedName>
</protein>
<dbReference type="InterPro" id="IPR008979">
    <property type="entry name" value="Galactose-bd-like_sf"/>
</dbReference>
<dbReference type="GO" id="GO:0020037">
    <property type="term" value="F:heme binding"/>
    <property type="evidence" value="ECO:0007669"/>
    <property type="project" value="InterPro"/>
</dbReference>
<evidence type="ECO:0000256" key="5">
    <source>
        <dbReference type="SAM" id="MobiDB-lite"/>
    </source>
</evidence>
<reference evidence="8 9" key="1">
    <citation type="submission" date="2019-08" db="EMBL/GenBank/DDBJ databases">
        <title>Massilia golmudensis sp. nov., isolated from sand in the Qinghai-Tibetan Plateau.</title>
        <authorList>
            <person name="Zhang B."/>
        </authorList>
    </citation>
    <scope>NUCLEOTIDE SEQUENCE [LARGE SCALE GENOMIC DNA]</scope>
    <source>
        <strain evidence="8 9">GEM5</strain>
    </source>
</reference>
<dbReference type="Gene3D" id="2.60.120.260">
    <property type="entry name" value="Galactose-binding domain-like"/>
    <property type="match status" value="2"/>
</dbReference>
<evidence type="ECO:0000256" key="2">
    <source>
        <dbReference type="ARBA" id="ARBA00022723"/>
    </source>
</evidence>
<feature type="domain" description="Cytochrome c" evidence="7">
    <location>
        <begin position="939"/>
        <end position="1074"/>
    </location>
</feature>
<keyword evidence="3 4" id="KW-0408">Iron</keyword>
<evidence type="ECO:0000259" key="7">
    <source>
        <dbReference type="PROSITE" id="PS51007"/>
    </source>
</evidence>
<dbReference type="InterPro" id="IPR036909">
    <property type="entry name" value="Cyt_c-like_dom_sf"/>
</dbReference>
<dbReference type="SUPFAM" id="SSF46626">
    <property type="entry name" value="Cytochrome c"/>
    <property type="match status" value="1"/>
</dbReference>
<dbReference type="SUPFAM" id="SSF49785">
    <property type="entry name" value="Galactose-binding domain-like"/>
    <property type="match status" value="2"/>
</dbReference>
<proteinExistence type="predicted"/>
<dbReference type="GO" id="GO:0046872">
    <property type="term" value="F:metal ion binding"/>
    <property type="evidence" value="ECO:0007669"/>
    <property type="project" value="UniProtKB-KW"/>
</dbReference>
<dbReference type="RefSeq" id="WP_147934277.1">
    <property type="nucleotide sequence ID" value="NZ_VPFD01000006.1"/>
</dbReference>
<dbReference type="InterPro" id="IPR051395">
    <property type="entry name" value="Cytochrome_c_Peroxidase/MauG"/>
</dbReference>
<dbReference type="PROSITE" id="PS51257">
    <property type="entry name" value="PROKAR_LIPOPROTEIN"/>
    <property type="match status" value="1"/>
</dbReference>
<evidence type="ECO:0000256" key="4">
    <source>
        <dbReference type="PROSITE-ProRule" id="PRU00433"/>
    </source>
</evidence>
<sequence>MNLLPRGQSSGRNRMPGLPLALMMLLAGCGGGGDGDSPMSSMQSASKSLFRAFSGAAEQPEAPLTPIKATATSRERGDLDAQYAIDGDRNTRWGSEFTDKQHFTLEFAESAVITRVRIDWENAHARDYELQVSEDGDSWTTIKTVNDSQGGVEDLTGLNGQGKYLRVNGLKRAGQYGYSILEIQAFTGTPAEPGTPPTTPDPEIPIDLSKPGVIVKPAGAVSSEPENGGLSASMAIDGKLNTRWASKPKEDNGWIQFDFASPTPIGYMKLHWENSYAKEYSLSTSNDGKTWTELRVVSDGKGKEEEFFNLNAVAKHVRLQGLRRATDYGYSLWEVEFKTPGSDNTVPEAPTSAVAFPANGNGLTPLPGSNEALESLQFTLADGTLVTRFGARGKARHGRERGEEWNEINSPYPNQTVDPATGQAVDKGPGNHLTFVPLYYKNRTWGVEIIDRSRVANNTKPVLTVNQYTTVPFLSGGVAFFRQFDNRDATGYGWMAPGQLVNDQVKVCPTTPYPRNNTLYNPNLANGDCTLQLWDYPGHTALNSDGFPNGTHVPARRLVAGDVIEVSPSYFTTQAALSALGDTGNIRYYSTEWTYVVGEGLRPWYGVQPRLMNAPLPFETLSGGIGSVSYNYSDNGKFMFQQPYNNVGMQNMQRFVEGRRLLHTSFSTGEHNEPTNEKYQAVVGLQGKTFGQETCVACHANNGRSPAPVDKRRLDTMSVRVATIGTDGAQLPHPVYGATVQMNALSNAGTPQNWGTGVRVDGFETKTVALADGTVVTLSKPKLKFDGPTPSVVSLRSAQPMIGVGLLEAVPEADILARVRTTPDQDGVKGTANFVFNPETGAVQLGRFGWKASKATLRHQTASALLQDMSVTSPVYPSLSCDNNPAGCATAPKQRGISETDLTKISHYLALLAVPAQRSLASGFPKGVAPIKELDVDTVKVAAGSKLFEAMRCVACHTPSMKTGSNHLFAELRDQTIRPYSDLLLHDMGPELADGYTEGQAGGGMWRTPTLWGIGLSDAVMDKEGKVGYLHDGRARNLTEAIMWHGGEAAAARNRFAKLNKAQRDELMAFLRSL</sequence>
<keyword evidence="2 4" id="KW-0479">Metal-binding</keyword>
<evidence type="ECO:0000259" key="6">
    <source>
        <dbReference type="PROSITE" id="PS50022"/>
    </source>
</evidence>
<dbReference type="PROSITE" id="PS50022">
    <property type="entry name" value="FA58C_3"/>
    <property type="match status" value="2"/>
</dbReference>
<gene>
    <name evidence="8" type="ORF">FVD38_07695</name>
</gene>
<evidence type="ECO:0000313" key="8">
    <source>
        <dbReference type="EMBL" id="TXG00641.1"/>
    </source>
</evidence>
<feature type="region of interest" description="Disordered" evidence="5">
    <location>
        <begin position="55"/>
        <end position="75"/>
    </location>
</feature>
<dbReference type="AlphaFoldDB" id="A0A5C7G4P8"/>
<dbReference type="InterPro" id="IPR009056">
    <property type="entry name" value="Cyt_c-like_dom"/>
</dbReference>
<dbReference type="GO" id="GO:0004130">
    <property type="term" value="F:cytochrome-c peroxidase activity"/>
    <property type="evidence" value="ECO:0007669"/>
    <property type="project" value="TreeGrafter"/>
</dbReference>
<evidence type="ECO:0000256" key="3">
    <source>
        <dbReference type="ARBA" id="ARBA00023004"/>
    </source>
</evidence>
<evidence type="ECO:0000256" key="1">
    <source>
        <dbReference type="ARBA" id="ARBA00022617"/>
    </source>
</evidence>
<feature type="region of interest" description="Disordered" evidence="5">
    <location>
        <begin position="392"/>
        <end position="414"/>
    </location>
</feature>
<dbReference type="Gene3D" id="1.10.760.10">
    <property type="entry name" value="Cytochrome c-like domain"/>
    <property type="match status" value="1"/>
</dbReference>
<dbReference type="Proteomes" id="UP000321413">
    <property type="component" value="Unassembled WGS sequence"/>
</dbReference>
<dbReference type="Pfam" id="PF00754">
    <property type="entry name" value="F5_F8_type_C"/>
    <property type="match status" value="2"/>
</dbReference>
<accession>A0A5C7G4P8</accession>
<dbReference type="Pfam" id="PF06537">
    <property type="entry name" value="DHOR"/>
    <property type="match status" value="1"/>
</dbReference>
<dbReference type="PANTHER" id="PTHR30600:SF4">
    <property type="entry name" value="CYTOCHROME C DOMAIN-CONTAINING PROTEIN"/>
    <property type="match status" value="1"/>
</dbReference>
<dbReference type="InterPro" id="IPR000421">
    <property type="entry name" value="FA58C"/>
</dbReference>
<feature type="domain" description="F5/8 type C" evidence="6">
    <location>
        <begin position="50"/>
        <end position="188"/>
    </location>
</feature>
<evidence type="ECO:0000313" key="9">
    <source>
        <dbReference type="Proteomes" id="UP000321413"/>
    </source>
</evidence>
<dbReference type="EMBL" id="VPFD01000006">
    <property type="protein sequence ID" value="TXG00641.1"/>
    <property type="molecule type" value="Genomic_DNA"/>
</dbReference>
<name>A0A5C7G4P8_9BURK</name>